<organism evidence="3 4">
    <name type="scientific">Homarus americanus</name>
    <name type="common">American lobster</name>
    <dbReference type="NCBI Taxonomy" id="6706"/>
    <lineage>
        <taxon>Eukaryota</taxon>
        <taxon>Metazoa</taxon>
        <taxon>Ecdysozoa</taxon>
        <taxon>Arthropoda</taxon>
        <taxon>Crustacea</taxon>
        <taxon>Multicrustacea</taxon>
        <taxon>Malacostraca</taxon>
        <taxon>Eumalacostraca</taxon>
        <taxon>Eucarida</taxon>
        <taxon>Decapoda</taxon>
        <taxon>Pleocyemata</taxon>
        <taxon>Astacidea</taxon>
        <taxon>Nephropoidea</taxon>
        <taxon>Nephropidae</taxon>
        <taxon>Homarus</taxon>
    </lineage>
</organism>
<accession>A0A8J5JPZ5</accession>
<feature type="compositionally biased region" description="Low complexity" evidence="1">
    <location>
        <begin position="444"/>
        <end position="458"/>
    </location>
</feature>
<gene>
    <name evidence="3" type="ORF">Hamer_G004193</name>
</gene>
<reference evidence="3" key="1">
    <citation type="journal article" date="2021" name="Sci. Adv.">
        <title>The American lobster genome reveals insights on longevity, neural, and immune adaptations.</title>
        <authorList>
            <person name="Polinski J.M."/>
            <person name="Zimin A.V."/>
            <person name="Clark K.F."/>
            <person name="Kohn A.B."/>
            <person name="Sadowski N."/>
            <person name="Timp W."/>
            <person name="Ptitsyn A."/>
            <person name="Khanna P."/>
            <person name="Romanova D.Y."/>
            <person name="Williams P."/>
            <person name="Greenwood S.J."/>
            <person name="Moroz L.L."/>
            <person name="Walt D.R."/>
            <person name="Bodnar A.G."/>
        </authorList>
    </citation>
    <scope>NUCLEOTIDE SEQUENCE</scope>
    <source>
        <strain evidence="3">GMGI-L3</strain>
    </source>
</reference>
<name>A0A8J5JPZ5_HOMAM</name>
<protein>
    <submittedName>
        <fullName evidence="3">Uncharacterized protein</fullName>
    </submittedName>
</protein>
<feature type="transmembrane region" description="Helical" evidence="2">
    <location>
        <begin position="394"/>
        <end position="414"/>
    </location>
</feature>
<evidence type="ECO:0000313" key="3">
    <source>
        <dbReference type="EMBL" id="KAG7159550.1"/>
    </source>
</evidence>
<proteinExistence type="predicted"/>
<keyword evidence="2" id="KW-0812">Transmembrane</keyword>
<dbReference type="EMBL" id="JAHLQT010033114">
    <property type="protein sequence ID" value="KAG7159550.1"/>
    <property type="molecule type" value="Genomic_DNA"/>
</dbReference>
<keyword evidence="2" id="KW-1133">Transmembrane helix</keyword>
<feature type="region of interest" description="Disordered" evidence="1">
    <location>
        <begin position="77"/>
        <end position="102"/>
    </location>
</feature>
<keyword evidence="4" id="KW-1185">Reference proteome</keyword>
<feature type="compositionally biased region" description="Basic and acidic residues" evidence="1">
    <location>
        <begin position="433"/>
        <end position="443"/>
    </location>
</feature>
<sequence>MSSHLSTSVKIFFTPLYTYQDLPHTPLHLSRSSSHPSTPVRIFIPTHYSGVLVVSSLTGENKNASTWSFNPSLLPTGANTSSPASRTAIQHPNHPTGSRQFQRESKVNVAVLTNISGTISIQSNTSSEYLPGGEWLWIIDLGSDDEYSIDLNVTYLDLRSTHVIHDKNASGHSYTTGDFMMVGAGDSLLSGSQEVFFYGLRKRLKSVHILGPVGHVYLRTHLLPDLDPHAVYGFQLDYTRTGEVSTVPTGSTTTTLPIPPDVYNVSAWVALNGLTPEEGWKETYQLRVREAVAGMTSEYVAKEQLQLTEDITWRSVMVLDVKTCHPQYCWSRCVAYNISLHAFLADTDERVFTSSLLTTIFATTSNHHYWTNMPESCQVCKESSLMVLKEVNSWGMIIGVLALASAITLVACIAQRKIDYGLRRKEFLKRQREIEEERRRRSSGELSTLGLGGSLASRTSRRHSLPFPMKRTDSQTNDDDVDDDPMDN</sequence>
<comment type="caution">
    <text evidence="3">The sequence shown here is derived from an EMBL/GenBank/DDBJ whole genome shotgun (WGS) entry which is preliminary data.</text>
</comment>
<dbReference type="Proteomes" id="UP000747542">
    <property type="component" value="Unassembled WGS sequence"/>
</dbReference>
<keyword evidence="2" id="KW-0472">Membrane</keyword>
<feature type="compositionally biased region" description="Polar residues" evidence="1">
    <location>
        <begin position="77"/>
        <end position="100"/>
    </location>
</feature>
<evidence type="ECO:0000313" key="4">
    <source>
        <dbReference type="Proteomes" id="UP000747542"/>
    </source>
</evidence>
<feature type="region of interest" description="Disordered" evidence="1">
    <location>
        <begin position="433"/>
        <end position="488"/>
    </location>
</feature>
<evidence type="ECO:0000256" key="1">
    <source>
        <dbReference type="SAM" id="MobiDB-lite"/>
    </source>
</evidence>
<evidence type="ECO:0000256" key="2">
    <source>
        <dbReference type="SAM" id="Phobius"/>
    </source>
</evidence>
<feature type="compositionally biased region" description="Acidic residues" evidence="1">
    <location>
        <begin position="476"/>
        <end position="488"/>
    </location>
</feature>
<dbReference type="AlphaFoldDB" id="A0A8J5JPZ5"/>